<protein>
    <submittedName>
        <fullName evidence="3">DUF2786 domain-containing protein</fullName>
    </submittedName>
</protein>
<feature type="domain" description="DUF7168" evidence="2">
    <location>
        <begin position="254"/>
        <end position="360"/>
    </location>
</feature>
<evidence type="ECO:0000313" key="4">
    <source>
        <dbReference type="Proteomes" id="UP001164965"/>
    </source>
</evidence>
<dbReference type="InterPro" id="IPR055592">
    <property type="entry name" value="DUF7168"/>
</dbReference>
<dbReference type="RefSeq" id="WP_265382994.1">
    <property type="nucleotide sequence ID" value="NZ_CP110615.1"/>
</dbReference>
<dbReference type="Pfam" id="PF23771">
    <property type="entry name" value="DUF7168"/>
    <property type="match status" value="1"/>
</dbReference>
<sequence>MARLFRRPSAGPPLVDQLLLSGARAASGPLAHAAELERHVLALTVSDPEVDSERLLTARLLAAVGRLHEHGWQPADLLHVVGRAWTQRVQRLAAAVLAQEAVTTHAAVRAPEAWVAQLADLGPDHGPDVVSAWHRREDLDPGDAWRDGLRLLGQLSQLPRVDPLLPPPSEWGRSARPTVIRTAAPEPKVLARVRALLAKAESTDFPEEADALTAKAQDLMTRHAIDEAVLHAGEPAAGGVLARRVHVSNPYASAKVQLLDAVGRVNEVRVVWTDAFGTATVVGHPTDLDTVELVFTSLLVQATRALADAARTQSAKSFRRAFLLAYAIRIGERLEQARAHARGDAERTYGAALVPVLAERSEAVDAAFTTMFPALRAPRRTRVDAQGWNAGRAAADRADLGR</sequence>
<gene>
    <name evidence="3" type="ORF">RHODO2019_17605</name>
</gene>
<feature type="domain" description="DUF2786" evidence="1">
    <location>
        <begin position="188"/>
        <end position="227"/>
    </location>
</feature>
<evidence type="ECO:0000259" key="2">
    <source>
        <dbReference type="Pfam" id="PF23771"/>
    </source>
</evidence>
<dbReference type="InterPro" id="IPR024498">
    <property type="entry name" value="DUF2786"/>
</dbReference>
<evidence type="ECO:0000313" key="3">
    <source>
        <dbReference type="EMBL" id="UZJ24888.1"/>
    </source>
</evidence>
<accession>A0ABY6P024</accession>
<organism evidence="3 4">
    <name type="scientific">Rhodococcus antarcticus</name>
    <dbReference type="NCBI Taxonomy" id="2987751"/>
    <lineage>
        <taxon>Bacteria</taxon>
        <taxon>Bacillati</taxon>
        <taxon>Actinomycetota</taxon>
        <taxon>Actinomycetes</taxon>
        <taxon>Mycobacteriales</taxon>
        <taxon>Nocardiaceae</taxon>
        <taxon>Rhodococcus</taxon>
    </lineage>
</organism>
<name>A0ABY6P024_9NOCA</name>
<dbReference type="Pfam" id="PF10979">
    <property type="entry name" value="DUF2786"/>
    <property type="match status" value="1"/>
</dbReference>
<proteinExistence type="predicted"/>
<dbReference type="Proteomes" id="UP001164965">
    <property type="component" value="Chromosome"/>
</dbReference>
<reference evidence="3" key="1">
    <citation type="submission" date="2022-10" db="EMBL/GenBank/DDBJ databases">
        <title>Rhodococcus sp.75.</title>
        <authorList>
            <person name="Sun M."/>
        </authorList>
    </citation>
    <scope>NUCLEOTIDE SEQUENCE</scope>
    <source>
        <strain evidence="3">75</strain>
    </source>
</reference>
<keyword evidence="4" id="KW-1185">Reference proteome</keyword>
<evidence type="ECO:0000259" key="1">
    <source>
        <dbReference type="Pfam" id="PF10979"/>
    </source>
</evidence>
<dbReference type="EMBL" id="CP110615">
    <property type="protein sequence ID" value="UZJ24888.1"/>
    <property type="molecule type" value="Genomic_DNA"/>
</dbReference>